<accession>A0AAD6CA59</accession>
<dbReference type="RefSeq" id="XP_056767370.1">
    <property type="nucleotide sequence ID" value="XM_056908752.1"/>
</dbReference>
<dbReference type="Proteomes" id="UP001213681">
    <property type="component" value="Unassembled WGS sequence"/>
</dbReference>
<name>A0AAD6CA59_9EURO</name>
<dbReference type="GeneID" id="81598995"/>
<evidence type="ECO:0000313" key="3">
    <source>
        <dbReference type="EMBL" id="KAJ5454414.1"/>
    </source>
</evidence>
<keyword evidence="4" id="KW-1185">Reference proteome</keyword>
<keyword evidence="2" id="KW-1133">Transmembrane helix</keyword>
<comment type="caution">
    <text evidence="3">The sequence shown here is derived from an EMBL/GenBank/DDBJ whole genome shotgun (WGS) entry which is preliminary data.</text>
</comment>
<feature type="region of interest" description="Disordered" evidence="1">
    <location>
        <begin position="116"/>
        <end position="168"/>
    </location>
</feature>
<organism evidence="3 4">
    <name type="scientific">Penicillium daleae</name>
    <dbReference type="NCBI Taxonomy" id="63821"/>
    <lineage>
        <taxon>Eukaryota</taxon>
        <taxon>Fungi</taxon>
        <taxon>Dikarya</taxon>
        <taxon>Ascomycota</taxon>
        <taxon>Pezizomycotina</taxon>
        <taxon>Eurotiomycetes</taxon>
        <taxon>Eurotiomycetidae</taxon>
        <taxon>Eurotiales</taxon>
        <taxon>Aspergillaceae</taxon>
        <taxon>Penicillium</taxon>
    </lineage>
</organism>
<sequence length="212" mass="22056">MTSTFVRVTSASSTSSTSSSLASPTSANKSSAIDTLTKIPPQLWAIVNTVVIAAIVVGSLLLLGFGGYFIYKRVKAIKNQPREEIPLLERITAAVTPLENLGQDVGARDTRAVKDGRSALLPNDNTDETTLVADPVADPATDPATAPTTVPMTAAESSRTPPAVSADGDASVRTYVKGLVKDPSKGSAISTMVRNVFHGLKEAFKGAKSVGE</sequence>
<feature type="transmembrane region" description="Helical" evidence="2">
    <location>
        <begin position="43"/>
        <end position="71"/>
    </location>
</feature>
<reference evidence="3" key="1">
    <citation type="submission" date="2022-12" db="EMBL/GenBank/DDBJ databases">
        <authorList>
            <person name="Petersen C."/>
        </authorList>
    </citation>
    <scope>NUCLEOTIDE SEQUENCE</scope>
    <source>
        <strain evidence="3">IBT 16125</strain>
    </source>
</reference>
<evidence type="ECO:0000313" key="4">
    <source>
        <dbReference type="Proteomes" id="UP001213681"/>
    </source>
</evidence>
<gene>
    <name evidence="3" type="ORF">N7458_005370</name>
</gene>
<dbReference type="AlphaFoldDB" id="A0AAD6CA59"/>
<proteinExistence type="predicted"/>
<protein>
    <submittedName>
        <fullName evidence="3">Uncharacterized protein</fullName>
    </submittedName>
</protein>
<feature type="region of interest" description="Disordered" evidence="1">
    <location>
        <begin position="1"/>
        <end position="28"/>
    </location>
</feature>
<feature type="compositionally biased region" description="Low complexity" evidence="1">
    <location>
        <begin position="132"/>
        <end position="155"/>
    </location>
</feature>
<evidence type="ECO:0000256" key="1">
    <source>
        <dbReference type="SAM" id="MobiDB-lite"/>
    </source>
</evidence>
<keyword evidence="2" id="KW-0812">Transmembrane</keyword>
<reference evidence="3" key="2">
    <citation type="journal article" date="2023" name="IMA Fungus">
        <title>Comparative genomic study of the Penicillium genus elucidates a diverse pangenome and 15 lateral gene transfer events.</title>
        <authorList>
            <person name="Petersen C."/>
            <person name="Sorensen T."/>
            <person name="Nielsen M.R."/>
            <person name="Sondergaard T.E."/>
            <person name="Sorensen J.L."/>
            <person name="Fitzpatrick D.A."/>
            <person name="Frisvad J.C."/>
            <person name="Nielsen K.L."/>
        </authorList>
    </citation>
    <scope>NUCLEOTIDE SEQUENCE</scope>
    <source>
        <strain evidence="3">IBT 16125</strain>
    </source>
</reference>
<dbReference type="EMBL" id="JAPVEA010000005">
    <property type="protein sequence ID" value="KAJ5454414.1"/>
    <property type="molecule type" value="Genomic_DNA"/>
</dbReference>
<keyword evidence="2" id="KW-0472">Membrane</keyword>
<evidence type="ECO:0000256" key="2">
    <source>
        <dbReference type="SAM" id="Phobius"/>
    </source>
</evidence>